<dbReference type="SMR" id="G4YFU0"/>
<keyword evidence="3" id="KW-1185">Reference proteome</keyword>
<organism evidence="2 3">
    <name type="scientific">Phytophthora sojae (strain P6497)</name>
    <name type="common">Soybean stem and root rot agent</name>
    <name type="synonym">Phytophthora megasperma f. sp. glycines</name>
    <dbReference type="NCBI Taxonomy" id="1094619"/>
    <lineage>
        <taxon>Eukaryota</taxon>
        <taxon>Sar</taxon>
        <taxon>Stramenopiles</taxon>
        <taxon>Oomycota</taxon>
        <taxon>Peronosporomycetes</taxon>
        <taxon>Peronosporales</taxon>
        <taxon>Peronosporaceae</taxon>
        <taxon>Phytophthora</taxon>
    </lineage>
</organism>
<sequence>MARARKKMKEKEIALDCQRLRQKIRTLQRQINSPRVSSLTKTTPWKVAAEYCRLFRNGLTSFLAAPEPYNTSAALFQYDCGAFQDFLTVVMAPDVLGERGRGVQLLIDDWKWVSFNLPDMKIELVRLEEGLGNSLIAATKNKFTITENMLRRAFPPLCDGSLATLGAKLIGQQFEMRGAVTFEWDDKSDRIISLKYTGDMIIPLLKLLGDLEAVSRVFDKAFLTPECKLAGKASKCRFKGPTT</sequence>
<dbReference type="KEGG" id="psoj:PHYSODRAFT_475942"/>
<evidence type="ECO:0000313" key="2">
    <source>
        <dbReference type="EMBL" id="EGZ27667.1"/>
    </source>
</evidence>
<evidence type="ECO:0000256" key="1">
    <source>
        <dbReference type="SAM" id="Coils"/>
    </source>
</evidence>
<gene>
    <name evidence="2" type="ORF">PHYSODRAFT_475942</name>
</gene>
<name>G4YFU0_PHYSP</name>
<proteinExistence type="predicted"/>
<evidence type="ECO:0000313" key="3">
    <source>
        <dbReference type="Proteomes" id="UP000002640"/>
    </source>
</evidence>
<feature type="coiled-coil region" evidence="1">
    <location>
        <begin position="1"/>
        <end position="30"/>
    </location>
</feature>
<dbReference type="RefSeq" id="XP_009514942.1">
    <property type="nucleotide sequence ID" value="XM_009516647.1"/>
</dbReference>
<accession>G4YFU0</accession>
<protein>
    <recommendedName>
        <fullName evidence="4">Bzip transcription factor</fullName>
    </recommendedName>
</protein>
<dbReference type="GeneID" id="20654676"/>
<dbReference type="AlphaFoldDB" id="G4YFU0"/>
<keyword evidence="1" id="KW-0175">Coiled coil</keyword>
<dbReference type="OMA" id="PECKLAG"/>
<dbReference type="InParanoid" id="G4YFU0"/>
<reference evidence="2 3" key="1">
    <citation type="journal article" date="2006" name="Science">
        <title>Phytophthora genome sequences uncover evolutionary origins and mechanisms of pathogenesis.</title>
        <authorList>
            <person name="Tyler B.M."/>
            <person name="Tripathy S."/>
            <person name="Zhang X."/>
            <person name="Dehal P."/>
            <person name="Jiang R.H."/>
            <person name="Aerts A."/>
            <person name="Arredondo F.D."/>
            <person name="Baxter L."/>
            <person name="Bensasson D."/>
            <person name="Beynon J.L."/>
            <person name="Chapman J."/>
            <person name="Damasceno C.M."/>
            <person name="Dorrance A.E."/>
            <person name="Dou D."/>
            <person name="Dickerman A.W."/>
            <person name="Dubchak I.L."/>
            <person name="Garbelotto M."/>
            <person name="Gijzen M."/>
            <person name="Gordon S.G."/>
            <person name="Govers F."/>
            <person name="Grunwald N.J."/>
            <person name="Huang W."/>
            <person name="Ivors K.L."/>
            <person name="Jones R.W."/>
            <person name="Kamoun S."/>
            <person name="Krampis K."/>
            <person name="Lamour K.H."/>
            <person name="Lee M.K."/>
            <person name="McDonald W.H."/>
            <person name="Medina M."/>
            <person name="Meijer H.J."/>
            <person name="Nordberg E.K."/>
            <person name="Maclean D.J."/>
            <person name="Ospina-Giraldo M.D."/>
            <person name="Morris P.F."/>
            <person name="Phuntumart V."/>
            <person name="Putnam N.H."/>
            <person name="Rash S."/>
            <person name="Rose J.K."/>
            <person name="Sakihama Y."/>
            <person name="Salamov A.A."/>
            <person name="Savidor A."/>
            <person name="Scheuring C.F."/>
            <person name="Smith B.M."/>
            <person name="Sobral B.W."/>
            <person name="Terry A."/>
            <person name="Torto-Alalibo T.A."/>
            <person name="Win J."/>
            <person name="Xu Z."/>
            <person name="Zhang H."/>
            <person name="Grigoriev I.V."/>
            <person name="Rokhsar D.S."/>
            <person name="Boore J.L."/>
        </authorList>
    </citation>
    <scope>NUCLEOTIDE SEQUENCE [LARGE SCALE GENOMIC DNA]</scope>
    <source>
        <strain evidence="2 3">P6497</strain>
    </source>
</reference>
<evidence type="ECO:0008006" key="4">
    <source>
        <dbReference type="Google" id="ProtNLM"/>
    </source>
</evidence>
<dbReference type="Proteomes" id="UP000002640">
    <property type="component" value="Unassembled WGS sequence"/>
</dbReference>
<dbReference type="EMBL" id="JH159151">
    <property type="protein sequence ID" value="EGZ27667.1"/>
    <property type="molecule type" value="Genomic_DNA"/>
</dbReference>